<protein>
    <submittedName>
        <fullName evidence="1">CarD-like/TRCF domain protein</fullName>
    </submittedName>
</protein>
<accession>A0A6L5YR12</accession>
<dbReference type="EMBL" id="VUNI01000011">
    <property type="protein sequence ID" value="MST74924.1"/>
    <property type="molecule type" value="Genomic_DNA"/>
</dbReference>
<proteinExistence type="predicted"/>
<sequence>MFQKKQYIYSETQGLCRVENIVQLRRGKGPEIPYYVLKPVYEDAQVSYIPVHNHQVQLRELFSEEEAAQLAESEEIKKDQKLQAAVNFVLQQEEEKKNAGKRKHNQ</sequence>
<evidence type="ECO:0000313" key="1">
    <source>
        <dbReference type="EMBL" id="MST74924.1"/>
    </source>
</evidence>
<keyword evidence="2" id="KW-1185">Reference proteome</keyword>
<gene>
    <name evidence="1" type="ORF">FYJ75_07755</name>
</gene>
<evidence type="ECO:0000313" key="2">
    <source>
        <dbReference type="Proteomes" id="UP000474024"/>
    </source>
</evidence>
<dbReference type="AlphaFoldDB" id="A0A6L5YR12"/>
<dbReference type="Gene3D" id="2.40.10.170">
    <property type="match status" value="1"/>
</dbReference>
<name>A0A6L5YR12_9FIRM</name>
<comment type="caution">
    <text evidence="1">The sequence shown here is derived from an EMBL/GenBank/DDBJ whole genome shotgun (WGS) entry which is preliminary data.</text>
</comment>
<dbReference type="Proteomes" id="UP000474024">
    <property type="component" value="Unassembled WGS sequence"/>
</dbReference>
<dbReference type="RefSeq" id="WP_154429889.1">
    <property type="nucleotide sequence ID" value="NZ_VUNI01000011.1"/>
</dbReference>
<reference evidence="1 2" key="1">
    <citation type="submission" date="2019-08" db="EMBL/GenBank/DDBJ databases">
        <title>In-depth cultivation of the pig gut microbiome towards novel bacterial diversity and tailored functional studies.</title>
        <authorList>
            <person name="Wylensek D."/>
            <person name="Hitch T.C.A."/>
            <person name="Clavel T."/>
        </authorList>
    </citation>
    <scope>NUCLEOTIDE SEQUENCE [LARGE SCALE GENOMIC DNA]</scope>
    <source>
        <strain evidence="1 2">MUC/MUC-530-WT-4D</strain>
    </source>
</reference>
<organism evidence="1 2">
    <name type="scientific">Roseburia porci</name>
    <dbReference type="NCBI Taxonomy" id="2605790"/>
    <lineage>
        <taxon>Bacteria</taxon>
        <taxon>Bacillati</taxon>
        <taxon>Bacillota</taxon>
        <taxon>Clostridia</taxon>
        <taxon>Lachnospirales</taxon>
        <taxon>Lachnospiraceae</taxon>
        <taxon>Roseburia</taxon>
    </lineage>
</organism>